<name>A0AAD5UME1_9FUNG</name>
<dbReference type="PRINTS" id="PR00449">
    <property type="entry name" value="RASTRNSFRMNG"/>
</dbReference>
<sequence>MLFTPKYNIIVVGDRNVGKSTLIYGKLKNKFVDPLPPTLNTIQTDINNQIKLNVDSKPAKLFNWEYPFWLIDTDIVYNKLKSVVYSHCDLILLCFDISNKDSLASISEKWIQEILIFAPGIPLIVVGLKSDLRKDGEIWVSRHEGKQMADIVGAEIYLECSAKTGIGINQVYDEAVRTIRKIPHNKTCTIQ</sequence>
<keyword evidence="1" id="KW-0547">Nucleotide-binding</keyword>
<keyword evidence="4" id="KW-1185">Reference proteome</keyword>
<accession>A0AAD5UME1</accession>
<dbReference type="Proteomes" id="UP001210925">
    <property type="component" value="Unassembled WGS sequence"/>
</dbReference>
<dbReference type="AlphaFoldDB" id="A0AAD5UME1"/>
<dbReference type="Pfam" id="PF00071">
    <property type="entry name" value="Ras"/>
    <property type="match status" value="1"/>
</dbReference>
<evidence type="ECO:0000256" key="2">
    <source>
        <dbReference type="ARBA" id="ARBA00023134"/>
    </source>
</evidence>
<dbReference type="SMART" id="SM00173">
    <property type="entry name" value="RAS"/>
    <property type="match status" value="1"/>
</dbReference>
<evidence type="ECO:0000313" key="3">
    <source>
        <dbReference type="EMBL" id="KAJ3261829.1"/>
    </source>
</evidence>
<dbReference type="InterPro" id="IPR003578">
    <property type="entry name" value="Small_GTPase_Rho"/>
</dbReference>
<dbReference type="Gene3D" id="3.40.50.300">
    <property type="entry name" value="P-loop containing nucleotide triphosphate hydrolases"/>
    <property type="match status" value="1"/>
</dbReference>
<dbReference type="GO" id="GO:0003924">
    <property type="term" value="F:GTPase activity"/>
    <property type="evidence" value="ECO:0007669"/>
    <property type="project" value="InterPro"/>
</dbReference>
<dbReference type="EMBL" id="JADGKB010000004">
    <property type="protein sequence ID" value="KAJ3261829.1"/>
    <property type="molecule type" value="Genomic_DNA"/>
</dbReference>
<gene>
    <name evidence="3" type="ORF">HK103_004780</name>
</gene>
<dbReference type="PANTHER" id="PTHR24072">
    <property type="entry name" value="RHO FAMILY GTPASE"/>
    <property type="match status" value="1"/>
</dbReference>
<evidence type="ECO:0000313" key="4">
    <source>
        <dbReference type="Proteomes" id="UP001210925"/>
    </source>
</evidence>
<proteinExistence type="predicted"/>
<dbReference type="SUPFAM" id="SSF52540">
    <property type="entry name" value="P-loop containing nucleoside triphosphate hydrolases"/>
    <property type="match status" value="1"/>
</dbReference>
<dbReference type="PROSITE" id="PS51419">
    <property type="entry name" value="RAB"/>
    <property type="match status" value="1"/>
</dbReference>
<dbReference type="PROSITE" id="PS51420">
    <property type="entry name" value="RHO"/>
    <property type="match status" value="1"/>
</dbReference>
<dbReference type="InterPro" id="IPR001806">
    <property type="entry name" value="Small_GTPase"/>
</dbReference>
<dbReference type="InterPro" id="IPR027417">
    <property type="entry name" value="P-loop_NTPase"/>
</dbReference>
<dbReference type="InterPro" id="IPR005225">
    <property type="entry name" value="Small_GTP-bd"/>
</dbReference>
<keyword evidence="2" id="KW-0342">GTP-binding</keyword>
<dbReference type="GO" id="GO:0005525">
    <property type="term" value="F:GTP binding"/>
    <property type="evidence" value="ECO:0007669"/>
    <property type="project" value="UniProtKB-KW"/>
</dbReference>
<reference evidence="3" key="1">
    <citation type="submission" date="2020-05" db="EMBL/GenBank/DDBJ databases">
        <title>Phylogenomic resolution of chytrid fungi.</title>
        <authorList>
            <person name="Stajich J.E."/>
            <person name="Amses K."/>
            <person name="Simmons R."/>
            <person name="Seto K."/>
            <person name="Myers J."/>
            <person name="Bonds A."/>
            <person name="Quandt C.A."/>
            <person name="Barry K."/>
            <person name="Liu P."/>
            <person name="Grigoriev I."/>
            <person name="Longcore J.E."/>
            <person name="James T.Y."/>
        </authorList>
    </citation>
    <scope>NUCLEOTIDE SEQUENCE</scope>
    <source>
        <strain evidence="3">PLAUS21</strain>
    </source>
</reference>
<comment type="caution">
    <text evidence="3">The sequence shown here is derived from an EMBL/GenBank/DDBJ whole genome shotgun (WGS) entry which is preliminary data.</text>
</comment>
<organism evidence="3 4">
    <name type="scientific">Boothiomyces macroporosus</name>
    <dbReference type="NCBI Taxonomy" id="261099"/>
    <lineage>
        <taxon>Eukaryota</taxon>
        <taxon>Fungi</taxon>
        <taxon>Fungi incertae sedis</taxon>
        <taxon>Chytridiomycota</taxon>
        <taxon>Chytridiomycota incertae sedis</taxon>
        <taxon>Chytridiomycetes</taxon>
        <taxon>Rhizophydiales</taxon>
        <taxon>Terramycetaceae</taxon>
        <taxon>Boothiomyces</taxon>
    </lineage>
</organism>
<dbReference type="PROSITE" id="PS51421">
    <property type="entry name" value="RAS"/>
    <property type="match status" value="1"/>
</dbReference>
<evidence type="ECO:0000256" key="1">
    <source>
        <dbReference type="ARBA" id="ARBA00022741"/>
    </source>
</evidence>
<protein>
    <submittedName>
        <fullName evidence="3">Uncharacterized protein</fullName>
    </submittedName>
</protein>
<dbReference type="NCBIfam" id="TIGR00231">
    <property type="entry name" value="small_GTP"/>
    <property type="match status" value="1"/>
</dbReference>
<dbReference type="SMART" id="SM00174">
    <property type="entry name" value="RHO"/>
    <property type="match status" value="1"/>
</dbReference>
<dbReference type="SMART" id="SM00175">
    <property type="entry name" value="RAB"/>
    <property type="match status" value="1"/>
</dbReference>
<dbReference type="GO" id="GO:0007264">
    <property type="term" value="P:small GTPase-mediated signal transduction"/>
    <property type="evidence" value="ECO:0007669"/>
    <property type="project" value="InterPro"/>
</dbReference>